<comment type="caution">
    <text evidence="2">The sequence shown here is derived from an EMBL/GenBank/DDBJ whole genome shotgun (WGS) entry which is preliminary data.</text>
</comment>
<proteinExistence type="predicted"/>
<dbReference type="Proteomes" id="UP000324222">
    <property type="component" value="Unassembled WGS sequence"/>
</dbReference>
<organism evidence="2 3">
    <name type="scientific">Portunus trituberculatus</name>
    <name type="common">Swimming crab</name>
    <name type="synonym">Neptunus trituberculatus</name>
    <dbReference type="NCBI Taxonomy" id="210409"/>
    <lineage>
        <taxon>Eukaryota</taxon>
        <taxon>Metazoa</taxon>
        <taxon>Ecdysozoa</taxon>
        <taxon>Arthropoda</taxon>
        <taxon>Crustacea</taxon>
        <taxon>Multicrustacea</taxon>
        <taxon>Malacostraca</taxon>
        <taxon>Eumalacostraca</taxon>
        <taxon>Eucarida</taxon>
        <taxon>Decapoda</taxon>
        <taxon>Pleocyemata</taxon>
        <taxon>Brachyura</taxon>
        <taxon>Eubrachyura</taxon>
        <taxon>Portunoidea</taxon>
        <taxon>Portunidae</taxon>
        <taxon>Portuninae</taxon>
        <taxon>Portunus</taxon>
    </lineage>
</organism>
<keyword evidence="3" id="KW-1185">Reference proteome</keyword>
<accession>A0A5B7DMD5</accession>
<dbReference type="EMBL" id="VSRR010001062">
    <property type="protein sequence ID" value="MPC22213.1"/>
    <property type="molecule type" value="Genomic_DNA"/>
</dbReference>
<sequence>MWERKESCREAVRSVEEEGISCEERPNEGNCKKSAGERHIVSKLMEEPPYRYYRGHLLISSANKTLRPVSNCSFFSWSHPNSSSTSLISFSRRRAATT</sequence>
<evidence type="ECO:0000313" key="3">
    <source>
        <dbReference type="Proteomes" id="UP000324222"/>
    </source>
</evidence>
<reference evidence="2 3" key="1">
    <citation type="submission" date="2019-05" db="EMBL/GenBank/DDBJ databases">
        <title>Another draft genome of Portunus trituberculatus and its Hox gene families provides insights of decapod evolution.</title>
        <authorList>
            <person name="Jeong J.-H."/>
            <person name="Song I."/>
            <person name="Kim S."/>
            <person name="Choi T."/>
            <person name="Kim D."/>
            <person name="Ryu S."/>
            <person name="Kim W."/>
        </authorList>
    </citation>
    <scope>NUCLEOTIDE SEQUENCE [LARGE SCALE GENOMIC DNA]</scope>
    <source>
        <tissue evidence="2">Muscle</tissue>
    </source>
</reference>
<name>A0A5B7DMD5_PORTR</name>
<evidence type="ECO:0000313" key="2">
    <source>
        <dbReference type="EMBL" id="MPC22213.1"/>
    </source>
</evidence>
<dbReference type="AlphaFoldDB" id="A0A5B7DMD5"/>
<feature type="compositionally biased region" description="Low complexity" evidence="1">
    <location>
        <begin position="79"/>
        <end position="90"/>
    </location>
</feature>
<protein>
    <submittedName>
        <fullName evidence="2">Uncharacterized protein</fullName>
    </submittedName>
</protein>
<evidence type="ECO:0000256" key="1">
    <source>
        <dbReference type="SAM" id="MobiDB-lite"/>
    </source>
</evidence>
<feature type="region of interest" description="Disordered" evidence="1">
    <location>
        <begin position="79"/>
        <end position="98"/>
    </location>
</feature>
<gene>
    <name evidence="2" type="ORF">E2C01_015224</name>
</gene>